<dbReference type="Pfam" id="PF00583">
    <property type="entry name" value="Acetyltransf_1"/>
    <property type="match status" value="1"/>
</dbReference>
<keyword evidence="5" id="KW-1185">Reference proteome</keyword>
<evidence type="ECO:0000313" key="4">
    <source>
        <dbReference type="EMBL" id="MBR0553558.1"/>
    </source>
</evidence>
<dbReference type="InterPro" id="IPR016181">
    <property type="entry name" value="Acyl_CoA_acyltransferase"/>
</dbReference>
<accession>A0A8T4IEX1</accession>
<dbReference type="InterPro" id="IPR050832">
    <property type="entry name" value="Bact_Acetyltransf"/>
</dbReference>
<protein>
    <submittedName>
        <fullName evidence="4">GNAT family N-acetyltransferase</fullName>
        <ecNumber evidence="4">2.3.1.-</ecNumber>
    </submittedName>
</protein>
<reference evidence="4" key="1">
    <citation type="submission" date="2021-04" db="EMBL/GenBank/DDBJ databases">
        <title>Ouciella asimina sp. nov., isolated from the surface seawater in the hydrothermal field of Okinawa Trough.</title>
        <authorList>
            <person name="Shuang W."/>
        </authorList>
    </citation>
    <scope>NUCLEOTIDE SEQUENCE</scope>
    <source>
        <strain evidence="4">LXI357</strain>
    </source>
</reference>
<evidence type="ECO:0000256" key="2">
    <source>
        <dbReference type="ARBA" id="ARBA00023315"/>
    </source>
</evidence>
<gene>
    <name evidence="4" type="ORF">J7S20_13695</name>
</gene>
<dbReference type="AlphaFoldDB" id="A0A8T4IEX1"/>
<dbReference type="EMBL" id="JAGRQC010000004">
    <property type="protein sequence ID" value="MBR0553558.1"/>
    <property type="molecule type" value="Genomic_DNA"/>
</dbReference>
<comment type="caution">
    <text evidence="4">The sequence shown here is derived from an EMBL/GenBank/DDBJ whole genome shotgun (WGS) entry which is preliminary data.</text>
</comment>
<dbReference type="EC" id="2.3.1.-" evidence="4"/>
<organism evidence="4 5">
    <name type="scientific">Stakelama marina</name>
    <dbReference type="NCBI Taxonomy" id="2826939"/>
    <lineage>
        <taxon>Bacteria</taxon>
        <taxon>Pseudomonadati</taxon>
        <taxon>Pseudomonadota</taxon>
        <taxon>Alphaproteobacteria</taxon>
        <taxon>Sphingomonadales</taxon>
        <taxon>Sphingomonadaceae</taxon>
        <taxon>Stakelama</taxon>
    </lineage>
</organism>
<dbReference type="PROSITE" id="PS51186">
    <property type="entry name" value="GNAT"/>
    <property type="match status" value="1"/>
</dbReference>
<sequence>MTAARLAEDRDLEGILDLFGASEVSTVARPVERARQIWEATLANPDVFIFVSSAENMVVASCMLITAPNLLREGRSHGFLENVVTHPAYRGRGHGRSAVAKAFDHAWQLDCHHVLMQSGRADPRVHRFYEKLGFRPGLRTAYVAMRP</sequence>
<dbReference type="InterPro" id="IPR000182">
    <property type="entry name" value="GNAT_dom"/>
</dbReference>
<evidence type="ECO:0000259" key="3">
    <source>
        <dbReference type="PROSITE" id="PS51186"/>
    </source>
</evidence>
<feature type="domain" description="N-acetyltransferase" evidence="3">
    <location>
        <begin position="2"/>
        <end position="147"/>
    </location>
</feature>
<dbReference type="Proteomes" id="UP000676996">
    <property type="component" value="Unassembled WGS sequence"/>
</dbReference>
<dbReference type="PANTHER" id="PTHR43877">
    <property type="entry name" value="AMINOALKYLPHOSPHONATE N-ACETYLTRANSFERASE-RELATED-RELATED"/>
    <property type="match status" value="1"/>
</dbReference>
<keyword evidence="2 4" id="KW-0012">Acyltransferase</keyword>
<dbReference type="CDD" id="cd04301">
    <property type="entry name" value="NAT_SF"/>
    <property type="match status" value="1"/>
</dbReference>
<dbReference type="Gene3D" id="3.40.630.30">
    <property type="match status" value="1"/>
</dbReference>
<dbReference type="SUPFAM" id="SSF55729">
    <property type="entry name" value="Acyl-CoA N-acyltransferases (Nat)"/>
    <property type="match status" value="1"/>
</dbReference>
<evidence type="ECO:0000313" key="5">
    <source>
        <dbReference type="Proteomes" id="UP000676996"/>
    </source>
</evidence>
<proteinExistence type="predicted"/>
<dbReference type="RefSeq" id="WP_284054803.1">
    <property type="nucleotide sequence ID" value="NZ_JAGRQC010000004.1"/>
</dbReference>
<keyword evidence="1 4" id="KW-0808">Transferase</keyword>
<evidence type="ECO:0000256" key="1">
    <source>
        <dbReference type="ARBA" id="ARBA00022679"/>
    </source>
</evidence>
<dbReference type="GO" id="GO:0016747">
    <property type="term" value="F:acyltransferase activity, transferring groups other than amino-acyl groups"/>
    <property type="evidence" value="ECO:0007669"/>
    <property type="project" value="InterPro"/>
</dbReference>
<name>A0A8T4IEX1_9SPHN</name>